<evidence type="ECO:0000313" key="1">
    <source>
        <dbReference type="EMBL" id="CAE0615772.1"/>
    </source>
</evidence>
<organism evidence="1">
    <name type="scientific">Oxyrrhis marina</name>
    <name type="common">Dinoflagellate</name>
    <dbReference type="NCBI Taxonomy" id="2969"/>
    <lineage>
        <taxon>Eukaryota</taxon>
        <taxon>Sar</taxon>
        <taxon>Alveolata</taxon>
        <taxon>Dinophyceae</taxon>
        <taxon>Oxyrrhinales</taxon>
        <taxon>Oxyrrhinaceae</taxon>
        <taxon>Oxyrrhis</taxon>
    </lineage>
</organism>
<protein>
    <submittedName>
        <fullName evidence="1">Uncharacterized protein</fullName>
    </submittedName>
</protein>
<accession>A0A6U9JNP4</accession>
<gene>
    <name evidence="1" type="ORF">OMAR00292_LOCUS1648</name>
    <name evidence="2" type="ORF">OMAR00292_LOCUS1649</name>
</gene>
<sequence>MEAIGALIKGSQQQLSAFNVSKSTALRVIKTGTFCRTVIWPILPPLMLYQYIREKDVDMFAIELLYHNSGSNEPQAFYNRSLPGVAKHWKVQSDLDFIRQAANPE</sequence>
<reference evidence="1" key="1">
    <citation type="submission" date="2021-01" db="EMBL/GenBank/DDBJ databases">
        <authorList>
            <person name="Corre E."/>
            <person name="Pelletier E."/>
            <person name="Niang G."/>
            <person name="Scheremetjew M."/>
            <person name="Finn R."/>
            <person name="Kale V."/>
            <person name="Holt S."/>
            <person name="Cochrane G."/>
            <person name="Meng A."/>
            <person name="Brown T."/>
            <person name="Cohen L."/>
        </authorList>
    </citation>
    <scope>NUCLEOTIDE SEQUENCE</scope>
    <source>
        <strain evidence="1">CCMP1795</strain>
    </source>
</reference>
<name>A0A6U9JNP4_OXYMA</name>
<proteinExistence type="predicted"/>
<evidence type="ECO:0000313" key="2">
    <source>
        <dbReference type="EMBL" id="CAE0615773.1"/>
    </source>
</evidence>
<dbReference type="EMBL" id="HBIT01003655">
    <property type="protein sequence ID" value="CAE0615773.1"/>
    <property type="molecule type" value="Transcribed_RNA"/>
</dbReference>
<dbReference type="EMBL" id="HBIT01003654">
    <property type="protein sequence ID" value="CAE0615772.1"/>
    <property type="molecule type" value="Transcribed_RNA"/>
</dbReference>
<dbReference type="AlphaFoldDB" id="A0A6U9JNP4"/>